<dbReference type="Proteomes" id="UP000322981">
    <property type="component" value="Unassembled WGS sequence"/>
</dbReference>
<dbReference type="RefSeq" id="WP_150091652.1">
    <property type="nucleotide sequence ID" value="NZ_JBFUOH010000134.1"/>
</dbReference>
<proteinExistence type="predicted"/>
<organism evidence="2 3">
    <name type="scientific">Thiohalocapsa marina</name>
    <dbReference type="NCBI Taxonomy" id="424902"/>
    <lineage>
        <taxon>Bacteria</taxon>
        <taxon>Pseudomonadati</taxon>
        <taxon>Pseudomonadota</taxon>
        <taxon>Gammaproteobacteria</taxon>
        <taxon>Chromatiales</taxon>
        <taxon>Chromatiaceae</taxon>
        <taxon>Thiohalocapsa</taxon>
    </lineage>
</organism>
<keyword evidence="1" id="KW-1133">Transmembrane helix</keyword>
<accession>A0A5M8FMT0</accession>
<feature type="transmembrane region" description="Helical" evidence="1">
    <location>
        <begin position="385"/>
        <end position="406"/>
    </location>
</feature>
<keyword evidence="1" id="KW-0472">Membrane</keyword>
<keyword evidence="3" id="KW-1185">Reference proteome</keyword>
<dbReference type="OrthoDB" id="9810382at2"/>
<reference evidence="2 3" key="1">
    <citation type="submission" date="2019-09" db="EMBL/GenBank/DDBJ databases">
        <title>Whole-genome sequence of the purple sulfur bacterium Thiohalocapsa marina DSM 19078.</title>
        <authorList>
            <person name="Kyndt J.A."/>
            <person name="Meyer T.E."/>
        </authorList>
    </citation>
    <scope>NUCLEOTIDE SEQUENCE [LARGE SCALE GENOMIC DNA]</scope>
    <source>
        <strain evidence="2 3">DSM 19078</strain>
    </source>
</reference>
<comment type="caution">
    <text evidence="2">The sequence shown here is derived from an EMBL/GenBank/DDBJ whole genome shotgun (WGS) entry which is preliminary data.</text>
</comment>
<feature type="transmembrane region" description="Helical" evidence="1">
    <location>
        <begin position="103"/>
        <end position="125"/>
    </location>
</feature>
<evidence type="ECO:0000256" key="1">
    <source>
        <dbReference type="SAM" id="Phobius"/>
    </source>
</evidence>
<name>A0A5M8FMT0_9GAMM</name>
<feature type="transmembrane region" description="Helical" evidence="1">
    <location>
        <begin position="338"/>
        <end position="364"/>
    </location>
</feature>
<feature type="transmembrane region" description="Helical" evidence="1">
    <location>
        <begin position="259"/>
        <end position="281"/>
    </location>
</feature>
<evidence type="ECO:0000313" key="2">
    <source>
        <dbReference type="EMBL" id="KAA6186029.1"/>
    </source>
</evidence>
<protein>
    <submittedName>
        <fullName evidence="2">Uncharacterized protein</fullName>
    </submittedName>
</protein>
<feature type="transmembrane region" description="Helical" evidence="1">
    <location>
        <begin position="20"/>
        <end position="48"/>
    </location>
</feature>
<gene>
    <name evidence="2" type="ORF">F2Q65_06595</name>
</gene>
<feature type="transmembrane region" description="Helical" evidence="1">
    <location>
        <begin position="293"/>
        <end position="318"/>
    </location>
</feature>
<dbReference type="AlphaFoldDB" id="A0A5M8FMT0"/>
<feature type="transmembrane region" description="Helical" evidence="1">
    <location>
        <begin position="69"/>
        <end position="91"/>
    </location>
</feature>
<dbReference type="EMBL" id="VWXX01000006">
    <property type="protein sequence ID" value="KAA6186029.1"/>
    <property type="molecule type" value="Genomic_DNA"/>
</dbReference>
<evidence type="ECO:0000313" key="3">
    <source>
        <dbReference type="Proteomes" id="UP000322981"/>
    </source>
</evidence>
<keyword evidence="1" id="KW-0812">Transmembrane</keyword>
<sequence length="407" mass="45116">MSPEILYALRDPAGVPTQPWLFLILGALTLALHLAAVQVMLGTGALTLRGAYSQSSHWRRLAAHMLTTSKIAVSVAIVIGVAPLLFVQVVYDPFWYTSNVLSGWWVIGFILILIVGYIALYAFYWKNHHLASEGGRSGHWMVLSLALLLLVGYIVHALTNQMLFPEQWMAWYAPDGNIEPTGRQLHYSHPLRFAFFIALSLPVTGAWLLGYRRYQQARPDADADYIAWLKPLAMRLLTLGGVVSVILGVLWMLTLPEKMAWFALSPWSVLALAALLVTVAFPLLLGARIDRGYWGYATFGVGAVALIVVCAVREVLRYVTLVGSHGYDALDYTVHMDWYSLLLFLLTFAVLGGVTLVYMLTVAWQAGQTTGRYSPSPALSWMGNLSIGLLGLWILAYFAIGFYVWAS</sequence>
<feature type="transmembrane region" description="Helical" evidence="1">
    <location>
        <begin position="193"/>
        <end position="211"/>
    </location>
</feature>
<feature type="transmembrane region" description="Helical" evidence="1">
    <location>
        <begin position="232"/>
        <end position="253"/>
    </location>
</feature>
<feature type="transmembrane region" description="Helical" evidence="1">
    <location>
        <begin position="137"/>
        <end position="159"/>
    </location>
</feature>